<evidence type="ECO:0000259" key="4">
    <source>
        <dbReference type="PROSITE" id="PS50042"/>
    </source>
</evidence>
<dbReference type="PROSITE" id="PS50042">
    <property type="entry name" value="CNMP_BINDING_3"/>
    <property type="match status" value="1"/>
</dbReference>
<keyword evidence="2" id="KW-0238">DNA-binding</keyword>
<sequence>MTFDPLSVLRRNPWFARRAPALQERLCAEGLVVRLEPGQWVYSEGDPDTGLCAVLDGALRLEVAVDADRDVLIGLAQAPAILGQSRRRGGGPRIVTTRAQGIATILTISDAALDRIAVAHPDVWKDVSELVYGELDTIVHFAAQLLLLRPRARIAARLLQLASDDRVLARQSDLAEMCGLTRKAMNDHLARLEADGLIQRGYGAVRLLSAAGLTRIARGLS</sequence>
<comment type="caution">
    <text evidence="5">The sequence shown here is derived from an EMBL/GenBank/DDBJ whole genome shotgun (WGS) entry which is preliminary data.</text>
</comment>
<keyword evidence="3" id="KW-0804">Transcription</keyword>
<dbReference type="SUPFAM" id="SSF51206">
    <property type="entry name" value="cAMP-binding domain-like"/>
    <property type="match status" value="1"/>
</dbReference>
<evidence type="ECO:0000256" key="3">
    <source>
        <dbReference type="ARBA" id="ARBA00023163"/>
    </source>
</evidence>
<dbReference type="InterPro" id="IPR018490">
    <property type="entry name" value="cNMP-bd_dom_sf"/>
</dbReference>
<dbReference type="InterPro" id="IPR012318">
    <property type="entry name" value="HTH_CRP"/>
</dbReference>
<dbReference type="SUPFAM" id="SSF46785">
    <property type="entry name" value="Winged helix' DNA-binding domain"/>
    <property type="match status" value="1"/>
</dbReference>
<dbReference type="GO" id="GO:0006355">
    <property type="term" value="P:regulation of DNA-templated transcription"/>
    <property type="evidence" value="ECO:0007669"/>
    <property type="project" value="InterPro"/>
</dbReference>
<dbReference type="Gene3D" id="2.60.120.10">
    <property type="entry name" value="Jelly Rolls"/>
    <property type="match status" value="1"/>
</dbReference>
<dbReference type="InterPro" id="IPR014710">
    <property type="entry name" value="RmlC-like_jellyroll"/>
</dbReference>
<dbReference type="STRING" id="1219043.SCH01S_51_00360"/>
<name>A0A0E9MU87_9SPHN</name>
<proteinExistence type="predicted"/>
<evidence type="ECO:0000256" key="1">
    <source>
        <dbReference type="ARBA" id="ARBA00023015"/>
    </source>
</evidence>
<dbReference type="Proteomes" id="UP000033202">
    <property type="component" value="Unassembled WGS sequence"/>
</dbReference>
<dbReference type="EMBL" id="BBWU01000051">
    <property type="protein sequence ID" value="GAO40705.1"/>
    <property type="molecule type" value="Genomic_DNA"/>
</dbReference>
<reference evidence="5 6" key="1">
    <citation type="submission" date="2015-04" db="EMBL/GenBank/DDBJ databases">
        <title>Whole genome shotgun sequence of Sphingomonas changbaiensis NBRC 104936.</title>
        <authorList>
            <person name="Katano-Makiyama Y."/>
            <person name="Hosoyama A."/>
            <person name="Hashimoto M."/>
            <person name="Noguchi M."/>
            <person name="Tsuchikane K."/>
            <person name="Ohji S."/>
            <person name="Yamazoe A."/>
            <person name="Ichikawa N."/>
            <person name="Kimura A."/>
            <person name="Fujita N."/>
        </authorList>
    </citation>
    <scope>NUCLEOTIDE SEQUENCE [LARGE SCALE GENOMIC DNA]</scope>
    <source>
        <strain evidence="5 6">NBRC 104936</strain>
    </source>
</reference>
<protein>
    <submittedName>
        <fullName evidence="5">Putative CRP/FNR family transcriptional regulator</fullName>
    </submittedName>
</protein>
<keyword evidence="6" id="KW-1185">Reference proteome</keyword>
<dbReference type="Pfam" id="PF00027">
    <property type="entry name" value="cNMP_binding"/>
    <property type="match status" value="1"/>
</dbReference>
<dbReference type="InterPro" id="IPR000595">
    <property type="entry name" value="cNMP-bd_dom"/>
</dbReference>
<organism evidence="5 6">
    <name type="scientific">Sphingomonas changbaiensis NBRC 104936</name>
    <dbReference type="NCBI Taxonomy" id="1219043"/>
    <lineage>
        <taxon>Bacteria</taxon>
        <taxon>Pseudomonadati</taxon>
        <taxon>Pseudomonadota</taxon>
        <taxon>Alphaproteobacteria</taxon>
        <taxon>Sphingomonadales</taxon>
        <taxon>Sphingomonadaceae</taxon>
        <taxon>Sphingomonas</taxon>
    </lineage>
</organism>
<keyword evidence="1" id="KW-0805">Transcription regulation</keyword>
<dbReference type="GO" id="GO:0003677">
    <property type="term" value="F:DNA binding"/>
    <property type="evidence" value="ECO:0007669"/>
    <property type="project" value="UniProtKB-KW"/>
</dbReference>
<dbReference type="RefSeq" id="WP_084689591.1">
    <property type="nucleotide sequence ID" value="NZ_BBWU01000051.1"/>
</dbReference>
<accession>A0A0E9MU87</accession>
<evidence type="ECO:0000313" key="5">
    <source>
        <dbReference type="EMBL" id="GAO40705.1"/>
    </source>
</evidence>
<dbReference type="SMART" id="SM00419">
    <property type="entry name" value="HTH_CRP"/>
    <property type="match status" value="1"/>
</dbReference>
<dbReference type="AlphaFoldDB" id="A0A0E9MU87"/>
<dbReference type="Gene3D" id="1.10.10.10">
    <property type="entry name" value="Winged helix-like DNA-binding domain superfamily/Winged helix DNA-binding domain"/>
    <property type="match status" value="1"/>
</dbReference>
<dbReference type="InterPro" id="IPR036388">
    <property type="entry name" value="WH-like_DNA-bd_sf"/>
</dbReference>
<dbReference type="Pfam" id="PF13545">
    <property type="entry name" value="HTH_Crp_2"/>
    <property type="match status" value="1"/>
</dbReference>
<feature type="domain" description="Cyclic nucleotide-binding" evidence="4">
    <location>
        <begin position="35"/>
        <end position="116"/>
    </location>
</feature>
<dbReference type="OrthoDB" id="3525895at2"/>
<evidence type="ECO:0000256" key="2">
    <source>
        <dbReference type="ARBA" id="ARBA00023125"/>
    </source>
</evidence>
<dbReference type="CDD" id="cd00038">
    <property type="entry name" value="CAP_ED"/>
    <property type="match status" value="1"/>
</dbReference>
<gene>
    <name evidence="5" type="ORF">SCH01S_51_00360</name>
</gene>
<dbReference type="InterPro" id="IPR036390">
    <property type="entry name" value="WH_DNA-bd_sf"/>
</dbReference>
<evidence type="ECO:0000313" key="6">
    <source>
        <dbReference type="Proteomes" id="UP000033202"/>
    </source>
</evidence>